<dbReference type="Proteomes" id="UP000000245">
    <property type="component" value="Chromosome"/>
</dbReference>
<dbReference type="Pfam" id="PF21082">
    <property type="entry name" value="MS_channel_3rd"/>
    <property type="match status" value="1"/>
</dbReference>
<evidence type="ECO:0000256" key="5">
    <source>
        <dbReference type="ARBA" id="ARBA00022989"/>
    </source>
</evidence>
<dbReference type="InterPro" id="IPR006685">
    <property type="entry name" value="MscS_channel_2nd"/>
</dbReference>
<feature type="domain" description="Mechanosensitive ion channel MscS" evidence="10">
    <location>
        <begin position="602"/>
        <end position="666"/>
    </location>
</feature>
<evidence type="ECO:0000256" key="1">
    <source>
        <dbReference type="ARBA" id="ARBA00004651"/>
    </source>
</evidence>
<comment type="subcellular location">
    <subcellularLocation>
        <location evidence="1">Cell membrane</location>
        <topology evidence="1">Multi-pass membrane protein</topology>
    </subcellularLocation>
</comment>
<evidence type="ECO:0000256" key="6">
    <source>
        <dbReference type="ARBA" id="ARBA00023136"/>
    </source>
</evidence>
<evidence type="ECO:0000259" key="12">
    <source>
        <dbReference type="Pfam" id="PF25392"/>
    </source>
</evidence>
<dbReference type="InterPro" id="IPR049278">
    <property type="entry name" value="MS_channel_C"/>
</dbReference>
<feature type="transmembrane region" description="Helical" evidence="8">
    <location>
        <begin position="314"/>
        <end position="335"/>
    </location>
</feature>
<dbReference type="STRING" id="349163.Acry_1487"/>
<evidence type="ECO:0000256" key="7">
    <source>
        <dbReference type="SAM" id="MobiDB-lite"/>
    </source>
</evidence>
<dbReference type="GO" id="GO:0008381">
    <property type="term" value="F:mechanosensitive monoatomic ion channel activity"/>
    <property type="evidence" value="ECO:0007669"/>
    <property type="project" value="InterPro"/>
</dbReference>
<evidence type="ECO:0000259" key="10">
    <source>
        <dbReference type="Pfam" id="PF00924"/>
    </source>
</evidence>
<dbReference type="GO" id="GO:0005886">
    <property type="term" value="C:plasma membrane"/>
    <property type="evidence" value="ECO:0007669"/>
    <property type="project" value="UniProtKB-SubCell"/>
</dbReference>
<sequence length="796" mass="85395">MKRDAPFRGEMFRALSLALPILALLLGAIPAASAAAPASKATAAATSPAVKAAPPLTATQIDTAIATLRDAKQRATLIATLEAMKGGATAATTQQAAPGIGLGIAQTIEEWAEQTLQGIGRALSDATDISLIWHWIEFVATDAWLRHTVLQATWRLAVVLVAALCAEWVVRRALRQPRTSLLRNAARRRAADGPGQEADGAEGIAAAEAGETERSRRRQPLRRWLRRVPWALGHFALELVPVIAFALAGVALVSGGIADDRVSRLVIGAALEAYVVSRFAMECARLLLNPRAPEIRLAGLGDDRARWLTTWLRAIVGTVAFGYAAIATGGLFGLYPAASRVLVKIVSLAVHLMLAVMILQARRPVAAFIRGETPSAGFTGALRVGLAHTWHILALFYVIALWVAWAIGVPHAFFIMLRIVVVLGLVAIIGRGVAASLASGLDSLFDERGTLRSRHPDLHARMRTYLPVLKLSTGCVIAALGLLVTLQLWGVSVFAWFAGTTLGRQIASAVVTIAAAILIALIVWEAANAALEAHAERLIRQGRPGRAARYRTLLPMLRSVLMGAILVVVALVVLGAVGVNITLLLGGLSIFGLAVGFGSQKLVQDIITGLFLLLEDAVQVGDWVTLAGISGSVEKLSIRTIRLRAGDGSLNVIPFSAVSTVSNFSREFSFAPITVGVAYKEDIDRVFAVIRDEFTKMRADPEWAPNILGDIELWGLDQFGASSLDIVGRMRTPAGQQHAVRREFNRRLKIRFDTEGIEIPFPYQRLTIDPEEFRAAFGSGTSGEARRPHETTPENG</sequence>
<comment type="similarity">
    <text evidence="2">Belongs to the MscS (TC 1.A.23) family.</text>
</comment>
<dbReference type="Pfam" id="PF00924">
    <property type="entry name" value="MS_channel_2nd"/>
    <property type="match status" value="1"/>
</dbReference>
<dbReference type="eggNOG" id="COG0668">
    <property type="taxonomic scope" value="Bacteria"/>
</dbReference>
<dbReference type="SUPFAM" id="SSF82861">
    <property type="entry name" value="Mechanosensitive channel protein MscS (YggB), transmembrane region"/>
    <property type="match status" value="1"/>
</dbReference>
<dbReference type="InterPro" id="IPR010920">
    <property type="entry name" value="LSM_dom_sf"/>
</dbReference>
<dbReference type="SUPFAM" id="SSF82689">
    <property type="entry name" value="Mechanosensitive channel protein MscS (YggB), C-terminal domain"/>
    <property type="match status" value="1"/>
</dbReference>
<evidence type="ECO:0000313" key="14">
    <source>
        <dbReference type="Proteomes" id="UP000000245"/>
    </source>
</evidence>
<feature type="transmembrane region" description="Helical" evidence="8">
    <location>
        <begin position="341"/>
        <end position="359"/>
    </location>
</feature>
<feature type="transmembrane region" description="Helical" evidence="8">
    <location>
        <begin position="411"/>
        <end position="430"/>
    </location>
</feature>
<protein>
    <submittedName>
        <fullName evidence="13">MscS Mechanosensitive ion channel</fullName>
    </submittedName>
</protein>
<feature type="region of interest" description="Disordered" evidence="7">
    <location>
        <begin position="185"/>
        <end position="213"/>
    </location>
</feature>
<accession>A5FYL3</accession>
<reference evidence="13 14" key="1">
    <citation type="submission" date="2007-05" db="EMBL/GenBank/DDBJ databases">
        <title>Complete sequence of chromosome of Acidiphilium cryptum JF-5.</title>
        <authorList>
            <consortium name="US DOE Joint Genome Institute"/>
            <person name="Copeland A."/>
            <person name="Lucas S."/>
            <person name="Lapidus A."/>
            <person name="Barry K."/>
            <person name="Detter J.C."/>
            <person name="Glavina del Rio T."/>
            <person name="Hammon N."/>
            <person name="Israni S."/>
            <person name="Dalin E."/>
            <person name="Tice H."/>
            <person name="Pitluck S."/>
            <person name="Sims D."/>
            <person name="Brettin T."/>
            <person name="Bruce D."/>
            <person name="Han C."/>
            <person name="Schmutz J."/>
            <person name="Larimer F."/>
            <person name="Land M."/>
            <person name="Hauser L."/>
            <person name="Kyrpides N."/>
            <person name="Kim E."/>
            <person name="Magnuson T."/>
            <person name="Richardson P."/>
        </authorList>
    </citation>
    <scope>NUCLEOTIDE SEQUENCE [LARGE SCALE GENOMIC DNA]</scope>
    <source>
        <strain evidence="13 14">JF-5</strain>
    </source>
</reference>
<feature type="transmembrane region" description="Helical" evidence="8">
    <location>
        <begin position="471"/>
        <end position="497"/>
    </location>
</feature>
<feature type="compositionally biased region" description="Low complexity" evidence="7">
    <location>
        <begin position="195"/>
        <end position="209"/>
    </location>
</feature>
<dbReference type="InterPro" id="IPR011066">
    <property type="entry name" value="MscS_channel_C_sf"/>
</dbReference>
<evidence type="ECO:0000313" key="13">
    <source>
        <dbReference type="EMBL" id="ABQ30695.1"/>
    </source>
</evidence>
<keyword evidence="4 8" id="KW-0812">Transmembrane</keyword>
<feature type="domain" description="Mechanosensitive ion channel MscS C-terminal" evidence="11">
    <location>
        <begin position="673"/>
        <end position="759"/>
    </location>
</feature>
<keyword evidence="6 8" id="KW-0472">Membrane</keyword>
<feature type="region of interest" description="Disordered" evidence="7">
    <location>
        <begin position="777"/>
        <end position="796"/>
    </location>
</feature>
<dbReference type="InterPro" id="IPR057485">
    <property type="entry name" value="YbiO-like_TM1"/>
</dbReference>
<dbReference type="SUPFAM" id="SSF50182">
    <property type="entry name" value="Sm-like ribonucleoproteins"/>
    <property type="match status" value="1"/>
</dbReference>
<gene>
    <name evidence="13" type="ordered locus">Acry_1487</name>
</gene>
<evidence type="ECO:0000259" key="11">
    <source>
        <dbReference type="Pfam" id="PF21082"/>
    </source>
</evidence>
<keyword evidence="5 8" id="KW-1133">Transmembrane helix</keyword>
<evidence type="ECO:0000256" key="2">
    <source>
        <dbReference type="ARBA" id="ARBA00008017"/>
    </source>
</evidence>
<dbReference type="Gene3D" id="1.10.287.1260">
    <property type="match status" value="1"/>
</dbReference>
<dbReference type="PANTHER" id="PTHR30460:SF0">
    <property type="entry name" value="MODERATE CONDUCTANCE MECHANOSENSITIVE CHANNEL YBIO"/>
    <property type="match status" value="1"/>
</dbReference>
<dbReference type="Pfam" id="PF25392">
    <property type="entry name" value="MS_channel_TM1"/>
    <property type="match status" value="1"/>
</dbReference>
<name>A5FYL3_ACICJ</name>
<evidence type="ECO:0000256" key="4">
    <source>
        <dbReference type="ARBA" id="ARBA00022692"/>
    </source>
</evidence>
<dbReference type="InterPro" id="IPR045276">
    <property type="entry name" value="YbiO_bact"/>
</dbReference>
<evidence type="ECO:0000256" key="8">
    <source>
        <dbReference type="SAM" id="Phobius"/>
    </source>
</evidence>
<organism evidence="13 14">
    <name type="scientific">Acidiphilium cryptum (strain JF-5)</name>
    <dbReference type="NCBI Taxonomy" id="349163"/>
    <lineage>
        <taxon>Bacteria</taxon>
        <taxon>Pseudomonadati</taxon>
        <taxon>Pseudomonadota</taxon>
        <taxon>Alphaproteobacteria</taxon>
        <taxon>Acetobacterales</taxon>
        <taxon>Acidocellaceae</taxon>
        <taxon>Acidiphilium</taxon>
    </lineage>
</organism>
<evidence type="ECO:0000256" key="3">
    <source>
        <dbReference type="ARBA" id="ARBA00022475"/>
    </source>
</evidence>
<feature type="compositionally biased region" description="Basic and acidic residues" evidence="7">
    <location>
        <begin position="784"/>
        <end position="796"/>
    </location>
</feature>
<feature type="transmembrane region" description="Helical" evidence="8">
    <location>
        <begin position="509"/>
        <end position="531"/>
    </location>
</feature>
<dbReference type="Gene3D" id="2.30.30.60">
    <property type="match status" value="1"/>
</dbReference>
<proteinExistence type="inferred from homology"/>
<feature type="chain" id="PRO_5002681851" evidence="9">
    <location>
        <begin position="35"/>
        <end position="796"/>
    </location>
</feature>
<dbReference type="Gene3D" id="3.30.70.100">
    <property type="match status" value="1"/>
</dbReference>
<feature type="signal peptide" evidence="9">
    <location>
        <begin position="1"/>
        <end position="34"/>
    </location>
</feature>
<dbReference type="PANTHER" id="PTHR30460">
    <property type="entry name" value="MODERATE CONDUCTANCE MECHANOSENSITIVE CHANNEL YBIO"/>
    <property type="match status" value="1"/>
</dbReference>
<feature type="transmembrane region" description="Helical" evidence="8">
    <location>
        <begin position="228"/>
        <end position="253"/>
    </location>
</feature>
<keyword evidence="9" id="KW-0732">Signal</keyword>
<dbReference type="KEGG" id="acr:Acry_1487"/>
<feature type="domain" description="Moderate conductance mechanosensitive channel YbiO-like transmembrane helix 1" evidence="12">
    <location>
        <begin position="425"/>
        <end position="496"/>
    </location>
</feature>
<keyword evidence="14" id="KW-1185">Reference proteome</keyword>
<dbReference type="HOGENOM" id="CLU_013626_0_0_5"/>
<feature type="transmembrane region" description="Helical" evidence="8">
    <location>
        <begin position="380"/>
        <end position="405"/>
    </location>
</feature>
<evidence type="ECO:0000256" key="9">
    <source>
        <dbReference type="SAM" id="SignalP"/>
    </source>
</evidence>
<dbReference type="InterPro" id="IPR011014">
    <property type="entry name" value="MscS_channel_TM-2"/>
</dbReference>
<keyword evidence="3" id="KW-1003">Cell membrane</keyword>
<dbReference type="AlphaFoldDB" id="A5FYL3"/>
<feature type="transmembrane region" description="Helical" evidence="8">
    <location>
        <begin position="552"/>
        <end position="573"/>
    </location>
</feature>
<dbReference type="EMBL" id="CP000697">
    <property type="protein sequence ID" value="ABQ30695.1"/>
    <property type="molecule type" value="Genomic_DNA"/>
</dbReference>
<dbReference type="InterPro" id="IPR023408">
    <property type="entry name" value="MscS_beta-dom_sf"/>
</dbReference>